<keyword evidence="1" id="KW-0472">Membrane</keyword>
<dbReference type="GO" id="GO:0042392">
    <property type="term" value="F:sphingosine-1-phosphate phosphatase activity"/>
    <property type="evidence" value="ECO:0007669"/>
    <property type="project" value="TreeGrafter"/>
</dbReference>
<feature type="transmembrane region" description="Helical" evidence="1">
    <location>
        <begin position="30"/>
        <end position="48"/>
    </location>
</feature>
<feature type="transmembrane region" description="Helical" evidence="1">
    <location>
        <begin position="111"/>
        <end position="128"/>
    </location>
</feature>
<dbReference type="Pfam" id="PF01569">
    <property type="entry name" value="PAP2"/>
    <property type="match status" value="1"/>
</dbReference>
<accession>A0A6C0DSZ8</accession>
<dbReference type="CDD" id="cd01610">
    <property type="entry name" value="PAP2_like"/>
    <property type="match status" value="1"/>
</dbReference>
<dbReference type="AlphaFoldDB" id="A0A6C0DSZ8"/>
<dbReference type="InterPro" id="IPR000326">
    <property type="entry name" value="PAP2/HPO"/>
</dbReference>
<dbReference type="EMBL" id="MN739671">
    <property type="protein sequence ID" value="QHT19937.1"/>
    <property type="molecule type" value="Genomic_DNA"/>
</dbReference>
<evidence type="ECO:0000313" key="3">
    <source>
        <dbReference type="EMBL" id="QHT19937.1"/>
    </source>
</evidence>
<dbReference type="SUPFAM" id="SSF48317">
    <property type="entry name" value="Acid phosphatase/Vanadium-dependent haloperoxidase"/>
    <property type="match status" value="1"/>
</dbReference>
<feature type="domain" description="Phosphatidic acid phosphatase type 2/haloperoxidase" evidence="2">
    <location>
        <begin position="30"/>
        <end position="152"/>
    </location>
</feature>
<evidence type="ECO:0000259" key="2">
    <source>
        <dbReference type="SMART" id="SM00014"/>
    </source>
</evidence>
<protein>
    <recommendedName>
        <fullName evidence="2">Phosphatidic acid phosphatase type 2/haloperoxidase domain-containing protein</fullName>
    </recommendedName>
</protein>
<dbReference type="SMART" id="SM00014">
    <property type="entry name" value="acidPPc"/>
    <property type="match status" value="1"/>
</dbReference>
<organism evidence="3">
    <name type="scientific">viral metagenome</name>
    <dbReference type="NCBI Taxonomy" id="1070528"/>
    <lineage>
        <taxon>unclassified sequences</taxon>
        <taxon>metagenomes</taxon>
        <taxon>organismal metagenomes</taxon>
    </lineage>
</organism>
<proteinExistence type="predicted"/>
<dbReference type="InterPro" id="IPR036938">
    <property type="entry name" value="PAP2/HPO_sf"/>
</dbReference>
<reference evidence="3" key="1">
    <citation type="journal article" date="2020" name="Nature">
        <title>Giant virus diversity and host interactions through global metagenomics.</title>
        <authorList>
            <person name="Schulz F."/>
            <person name="Roux S."/>
            <person name="Paez-Espino D."/>
            <person name="Jungbluth S."/>
            <person name="Walsh D.A."/>
            <person name="Denef V.J."/>
            <person name="McMahon K.D."/>
            <person name="Konstantinidis K.T."/>
            <person name="Eloe-Fadrosh E.A."/>
            <person name="Kyrpides N.C."/>
            <person name="Woyke T."/>
        </authorList>
    </citation>
    <scope>NUCLEOTIDE SEQUENCE</scope>
    <source>
        <strain evidence="3">GVMAG-M-3300023174-5</strain>
    </source>
</reference>
<evidence type="ECO:0000256" key="1">
    <source>
        <dbReference type="SAM" id="Phobius"/>
    </source>
</evidence>
<name>A0A6C0DSZ8_9ZZZZ</name>
<feature type="transmembrane region" description="Helical" evidence="1">
    <location>
        <begin position="134"/>
        <end position="155"/>
    </location>
</feature>
<sequence>MFAVLKKIGEYGPLILLLCSIFLLRNKYNLLFYYILFFGISIVLNIVLKGLIQQPRPSIDAKTFQLMMKNKERYISKHGMPYDIFGMPSGHSQSVLFSTVFIYFCLRDFKVLLVYIIVSSITLCQRVIDNHHSVMQVIVGSSIGIVLGYIAYFMAKNNIEGKKTAKKDDYGPL</sequence>
<dbReference type="PANTHER" id="PTHR14969">
    <property type="entry name" value="SPHINGOSINE-1-PHOSPHATE PHOSPHOHYDROLASE"/>
    <property type="match status" value="1"/>
</dbReference>
<dbReference type="PANTHER" id="PTHR14969:SF13">
    <property type="entry name" value="AT30094P"/>
    <property type="match status" value="1"/>
</dbReference>
<keyword evidence="1" id="KW-0812">Transmembrane</keyword>
<keyword evidence="1" id="KW-1133">Transmembrane helix</keyword>
<dbReference type="Gene3D" id="1.20.144.10">
    <property type="entry name" value="Phosphatidic acid phosphatase type 2/haloperoxidase"/>
    <property type="match status" value="1"/>
</dbReference>